<dbReference type="AlphaFoldDB" id="A0A6I6JTK3"/>
<dbReference type="PANTHER" id="PTHR30273">
    <property type="entry name" value="PERIPLASMIC SIGNAL SENSOR AND SIGMA FACTOR ACTIVATOR FECR-RELATED"/>
    <property type="match status" value="1"/>
</dbReference>
<dbReference type="EMBL" id="CP046401">
    <property type="protein sequence ID" value="QGY43477.1"/>
    <property type="molecule type" value="Genomic_DNA"/>
</dbReference>
<proteinExistence type="predicted"/>
<keyword evidence="5" id="KW-1185">Reference proteome</keyword>
<dbReference type="InterPro" id="IPR012373">
    <property type="entry name" value="Ferrdict_sens_TM"/>
</dbReference>
<reference evidence="4 5" key="1">
    <citation type="submission" date="2019-11" db="EMBL/GenBank/DDBJ databases">
        <authorList>
            <person name="Zheng R.K."/>
            <person name="Sun C.M."/>
        </authorList>
    </citation>
    <scope>NUCLEOTIDE SEQUENCE [LARGE SCALE GENOMIC DNA]</scope>
    <source>
        <strain evidence="4 5">WC007</strain>
    </source>
</reference>
<keyword evidence="1" id="KW-1133">Transmembrane helix</keyword>
<dbReference type="GO" id="GO:0016989">
    <property type="term" value="F:sigma factor antagonist activity"/>
    <property type="evidence" value="ECO:0007669"/>
    <property type="project" value="TreeGrafter"/>
</dbReference>
<dbReference type="InterPro" id="IPR006860">
    <property type="entry name" value="FecR"/>
</dbReference>
<keyword evidence="1" id="KW-0472">Membrane</keyword>
<name>A0A6I6JTK3_9BACT</name>
<gene>
    <name evidence="4" type="ORF">GM418_07330</name>
</gene>
<dbReference type="Gene3D" id="3.55.50.30">
    <property type="match status" value="1"/>
</dbReference>
<evidence type="ECO:0000259" key="3">
    <source>
        <dbReference type="Pfam" id="PF16344"/>
    </source>
</evidence>
<accession>A0A6I6JTK3</accession>
<dbReference type="PIRSF" id="PIRSF018266">
    <property type="entry name" value="FecR"/>
    <property type="match status" value="1"/>
</dbReference>
<evidence type="ECO:0000259" key="2">
    <source>
        <dbReference type="Pfam" id="PF04773"/>
    </source>
</evidence>
<dbReference type="Gene3D" id="2.60.120.1440">
    <property type="match status" value="1"/>
</dbReference>
<evidence type="ECO:0000313" key="4">
    <source>
        <dbReference type="EMBL" id="QGY43477.1"/>
    </source>
</evidence>
<feature type="domain" description="Protein FecR C-terminal" evidence="3">
    <location>
        <begin position="256"/>
        <end position="323"/>
    </location>
</feature>
<dbReference type="RefSeq" id="WP_158864648.1">
    <property type="nucleotide sequence ID" value="NZ_CP046401.1"/>
</dbReference>
<dbReference type="Pfam" id="PF16344">
    <property type="entry name" value="FecR_C"/>
    <property type="match status" value="1"/>
</dbReference>
<evidence type="ECO:0000313" key="5">
    <source>
        <dbReference type="Proteomes" id="UP000428260"/>
    </source>
</evidence>
<dbReference type="Proteomes" id="UP000428260">
    <property type="component" value="Chromosome"/>
</dbReference>
<feature type="domain" description="FecR protein" evidence="2">
    <location>
        <begin position="119"/>
        <end position="210"/>
    </location>
</feature>
<dbReference type="Pfam" id="PF04773">
    <property type="entry name" value="FecR"/>
    <property type="match status" value="1"/>
</dbReference>
<feature type="transmembrane region" description="Helical" evidence="1">
    <location>
        <begin position="87"/>
        <end position="107"/>
    </location>
</feature>
<evidence type="ECO:0000256" key="1">
    <source>
        <dbReference type="SAM" id="Phobius"/>
    </source>
</evidence>
<organism evidence="4 5">
    <name type="scientific">Maribellus comscasis</name>
    <dbReference type="NCBI Taxonomy" id="2681766"/>
    <lineage>
        <taxon>Bacteria</taxon>
        <taxon>Pseudomonadati</taxon>
        <taxon>Bacteroidota</taxon>
        <taxon>Bacteroidia</taxon>
        <taxon>Marinilabiliales</taxon>
        <taxon>Prolixibacteraceae</taxon>
        <taxon>Maribellus</taxon>
    </lineage>
</organism>
<sequence>MKKKEISDLEMYFQNKESNSSWIEYLFEDENNEPDLKQQFNKKWNETVNRPTPEIDLKHILYKIHFDINTKEKDTQISMSRRLYNQISKIAVILLLPLLGLGIFLTIKQWNDTPQFSEIIAPKGEKVQFVLPDGSTGYLNSGSSLKYASSFRKKRRVELNGEGFFNVEHDKKTFTVQVQNMKVEVHGTRFNVCAYDDDSDIVTTLEEGSVSVVRDVDGEKIKIAPGQQAVYNKSTHEIKDKKVDVDLYVSWKDNMLRFQNAPFADVVKKMERWYDVKIVLDDKLKYTQRYTMTIKTESLREMLNLMIVTTPMKYEIKEDIVYITFKNCMPMK</sequence>
<keyword evidence="1" id="KW-0812">Transmembrane</keyword>
<dbReference type="KEGG" id="mcos:GM418_07330"/>
<protein>
    <submittedName>
        <fullName evidence="4">DUF4974 domain-containing protein</fullName>
    </submittedName>
</protein>
<dbReference type="InterPro" id="IPR032508">
    <property type="entry name" value="FecR_C"/>
</dbReference>
<dbReference type="PANTHER" id="PTHR30273:SF2">
    <property type="entry name" value="PROTEIN FECR"/>
    <property type="match status" value="1"/>
</dbReference>